<evidence type="ECO:0000313" key="2">
    <source>
        <dbReference type="EMBL" id="RMX17453.1"/>
    </source>
</evidence>
<feature type="domain" description="Tc1-like transposase DDE" evidence="1">
    <location>
        <begin position="1"/>
        <end position="75"/>
    </location>
</feature>
<dbReference type="AlphaFoldDB" id="A0A3M6RQ81"/>
<evidence type="ECO:0000313" key="3">
    <source>
        <dbReference type="Proteomes" id="UP000275180"/>
    </source>
</evidence>
<dbReference type="PANTHER" id="PTHR46564:SF1">
    <property type="entry name" value="TRANSPOSASE"/>
    <property type="match status" value="1"/>
</dbReference>
<feature type="non-terminal residue" evidence="2">
    <location>
        <position position="1"/>
    </location>
</feature>
<dbReference type="Pfam" id="PF13358">
    <property type="entry name" value="DDE_3"/>
    <property type="match status" value="1"/>
</dbReference>
<reference evidence="2 3" key="1">
    <citation type="submission" date="2018-10" db="EMBL/GenBank/DDBJ databases">
        <title>Comamonadaceae CDC group NO-1 genome sequencing and assembly.</title>
        <authorList>
            <person name="Bernier A.-M."/>
            <person name="Bernard K."/>
        </authorList>
    </citation>
    <scope>NUCLEOTIDE SEQUENCE [LARGE SCALE GENOMIC DNA]</scope>
    <source>
        <strain evidence="2 3">NML180582</strain>
    </source>
</reference>
<dbReference type="PANTHER" id="PTHR46564">
    <property type="entry name" value="TRANSPOSASE"/>
    <property type="match status" value="1"/>
</dbReference>
<name>A0A3M6RQ81_9BURK</name>
<sequence length="107" mass="12639">FLEQLMFHAPTPIILVVDGHPIHKAKIVKEYVESTKGMLELHYLPPYSPQLNPDEQVWKNVKERVAKQLPENKLQLRSLLQQALERLQRMPEIVRRFFDHPECGFVK</sequence>
<dbReference type="InterPro" id="IPR036397">
    <property type="entry name" value="RNaseH_sf"/>
</dbReference>
<dbReference type="OrthoDB" id="9772604at2"/>
<dbReference type="Proteomes" id="UP000275180">
    <property type="component" value="Unassembled WGS sequence"/>
</dbReference>
<comment type="caution">
    <text evidence="2">The sequence shown here is derived from an EMBL/GenBank/DDBJ whole genome shotgun (WGS) entry which is preliminary data.</text>
</comment>
<dbReference type="Gene3D" id="3.30.420.10">
    <property type="entry name" value="Ribonuclease H-like superfamily/Ribonuclease H"/>
    <property type="match status" value="1"/>
</dbReference>
<dbReference type="EMBL" id="RDQJ01000004">
    <property type="protein sequence ID" value="RMX17453.1"/>
    <property type="molecule type" value="Genomic_DNA"/>
</dbReference>
<evidence type="ECO:0000259" key="1">
    <source>
        <dbReference type="Pfam" id="PF13358"/>
    </source>
</evidence>
<proteinExistence type="predicted"/>
<gene>
    <name evidence="2" type="ORF">EBQ34_03715</name>
</gene>
<dbReference type="RefSeq" id="WP_147476811.1">
    <property type="nucleotide sequence ID" value="NZ_RDQJ01000004.1"/>
</dbReference>
<dbReference type="InterPro" id="IPR038717">
    <property type="entry name" value="Tc1-like_DDE_dom"/>
</dbReference>
<accession>A0A3M6RQ81</accession>
<organism evidence="2 3">
    <name type="scientific">Vandammella animalimorsus</name>
    <dbReference type="NCBI Taxonomy" id="2029117"/>
    <lineage>
        <taxon>Bacteria</taxon>
        <taxon>Pseudomonadati</taxon>
        <taxon>Pseudomonadota</taxon>
        <taxon>Betaproteobacteria</taxon>
        <taxon>Burkholderiales</taxon>
        <taxon>Comamonadaceae</taxon>
        <taxon>Vandammella</taxon>
    </lineage>
</organism>
<dbReference type="GO" id="GO:0003676">
    <property type="term" value="F:nucleic acid binding"/>
    <property type="evidence" value="ECO:0007669"/>
    <property type="project" value="InterPro"/>
</dbReference>
<protein>
    <submittedName>
        <fullName evidence="2">Transposase</fullName>
    </submittedName>
</protein>